<proteinExistence type="predicted"/>
<dbReference type="EMBL" id="FNFT01000003">
    <property type="protein sequence ID" value="SDK04610.1"/>
    <property type="molecule type" value="Genomic_DNA"/>
</dbReference>
<evidence type="ECO:0000256" key="2">
    <source>
        <dbReference type="ARBA" id="ARBA00022475"/>
    </source>
</evidence>
<feature type="transmembrane region" description="Helical" evidence="6">
    <location>
        <begin position="34"/>
        <end position="61"/>
    </location>
</feature>
<feature type="transmembrane region" description="Helical" evidence="6">
    <location>
        <begin position="9"/>
        <end position="28"/>
    </location>
</feature>
<evidence type="ECO:0000313" key="8">
    <source>
        <dbReference type="EMBL" id="SDK04610.1"/>
    </source>
</evidence>
<gene>
    <name evidence="8" type="ORF">SAMN04488571_103124</name>
</gene>
<sequence>MRDVHENRLAFAAIGIIVALVLGSYAMYGNPTPAGAFLGCTAIVVGIALLTFASGTAVPSVRVAGKTLRKTEILGLLIFIFMATIMLVVGMALFYDWLAEPTPASGEAPIELGPIAGVLRIAGEVPLMAFVIGVEVIGAISLIALYVASRLGHRT</sequence>
<dbReference type="RefSeq" id="WP_161937558.1">
    <property type="nucleotide sequence ID" value="NZ_BCNX01000003.1"/>
</dbReference>
<evidence type="ECO:0000256" key="3">
    <source>
        <dbReference type="ARBA" id="ARBA00022692"/>
    </source>
</evidence>
<dbReference type="InterPro" id="IPR007182">
    <property type="entry name" value="MnhB"/>
</dbReference>
<dbReference type="AlphaFoldDB" id="A0A1G8YRF1"/>
<feature type="transmembrane region" description="Helical" evidence="6">
    <location>
        <begin position="73"/>
        <end position="95"/>
    </location>
</feature>
<dbReference type="STRING" id="2200.GCA_001571405_00173"/>
<evidence type="ECO:0000256" key="4">
    <source>
        <dbReference type="ARBA" id="ARBA00022989"/>
    </source>
</evidence>
<evidence type="ECO:0000259" key="7">
    <source>
        <dbReference type="Pfam" id="PF04039"/>
    </source>
</evidence>
<evidence type="ECO:0000256" key="1">
    <source>
        <dbReference type="ARBA" id="ARBA00004651"/>
    </source>
</evidence>
<keyword evidence="4 6" id="KW-1133">Transmembrane helix</keyword>
<keyword evidence="3 6" id="KW-0812">Transmembrane</keyword>
<reference evidence="8 9" key="1">
    <citation type="submission" date="2016-10" db="EMBL/GenBank/DDBJ databases">
        <authorList>
            <person name="Varghese N."/>
            <person name="Submissions S."/>
        </authorList>
    </citation>
    <scope>NUCLEOTIDE SEQUENCE [LARGE SCALE GENOMIC DNA]</scope>
    <source>
        <strain evidence="8 9">DSM 2373</strain>
    </source>
</reference>
<protein>
    <submittedName>
        <fullName evidence="8">Multicomponent Na+:H+ antiporter subunit B</fullName>
    </submittedName>
</protein>
<dbReference type="Pfam" id="PF04039">
    <property type="entry name" value="MnhB"/>
    <property type="match status" value="1"/>
</dbReference>
<keyword evidence="9" id="KW-1185">Reference proteome</keyword>
<keyword evidence="5 6" id="KW-0472">Membrane</keyword>
<name>A0A1G8YRF1_9EURY</name>
<evidence type="ECO:0000256" key="5">
    <source>
        <dbReference type="ARBA" id="ARBA00023136"/>
    </source>
</evidence>
<organism evidence="8 9">
    <name type="scientific">Methanoculleus thermophilus</name>
    <dbReference type="NCBI Taxonomy" id="2200"/>
    <lineage>
        <taxon>Archaea</taxon>
        <taxon>Methanobacteriati</taxon>
        <taxon>Methanobacteriota</taxon>
        <taxon>Stenosarchaea group</taxon>
        <taxon>Methanomicrobia</taxon>
        <taxon>Methanomicrobiales</taxon>
        <taxon>Methanomicrobiaceae</taxon>
        <taxon>Methanoculleus</taxon>
    </lineage>
</organism>
<dbReference type="Proteomes" id="UP000326500">
    <property type="component" value="Unassembled WGS sequence"/>
</dbReference>
<comment type="subcellular location">
    <subcellularLocation>
        <location evidence="1">Cell membrane</location>
        <topology evidence="1">Multi-pass membrane protein</topology>
    </subcellularLocation>
</comment>
<feature type="transmembrane region" description="Helical" evidence="6">
    <location>
        <begin position="127"/>
        <end position="148"/>
    </location>
</feature>
<accession>A0A1G8YRF1</accession>
<feature type="domain" description="Na+/H+ antiporter MnhB subunit-related protein" evidence="7">
    <location>
        <begin position="12"/>
        <end position="141"/>
    </location>
</feature>
<dbReference type="OrthoDB" id="19265at2157"/>
<evidence type="ECO:0000313" key="9">
    <source>
        <dbReference type="Proteomes" id="UP000326500"/>
    </source>
</evidence>
<keyword evidence="2" id="KW-1003">Cell membrane</keyword>
<evidence type="ECO:0000256" key="6">
    <source>
        <dbReference type="SAM" id="Phobius"/>
    </source>
</evidence>